<accession>A0ABS5ACE7</accession>
<evidence type="ECO:0008006" key="3">
    <source>
        <dbReference type="Google" id="ProtNLM"/>
    </source>
</evidence>
<dbReference type="SUPFAM" id="SSF55961">
    <property type="entry name" value="Bet v1-like"/>
    <property type="match status" value="1"/>
</dbReference>
<keyword evidence="2" id="KW-1185">Reference proteome</keyword>
<evidence type="ECO:0000313" key="2">
    <source>
        <dbReference type="Proteomes" id="UP001519363"/>
    </source>
</evidence>
<dbReference type="Proteomes" id="UP001519363">
    <property type="component" value="Unassembled WGS sequence"/>
</dbReference>
<sequence>MRLHIETTIRTDLDRLWAHTQDPARHQRWDLRFHRIEYLHRNPGEPQLFRYASFGISGTGLSTGQRHLPDGGATSALRFACAHPLSLIREGSGYWRYRPGPDGVEFVTGYDYRPGWGALGPVADLAFRPLMRWGTAWSFDRLRLWLERGRSPEASLRAALADAGARLLAVLASALLPGPPVWPLVAALVLVLPPTPLTPAARRCRYAPRMEKP</sequence>
<dbReference type="RefSeq" id="WP_086787834.1">
    <property type="nucleotide sequence ID" value="NZ_JAGIOO010000001.1"/>
</dbReference>
<dbReference type="InterPro" id="IPR023393">
    <property type="entry name" value="START-like_dom_sf"/>
</dbReference>
<protein>
    <recommendedName>
        <fullName evidence="3">Polyketide cyclase / dehydrase and lipid transport</fullName>
    </recommendedName>
</protein>
<gene>
    <name evidence="1" type="ORF">JOF53_003134</name>
</gene>
<proteinExistence type="predicted"/>
<name>A0ABS5ACE7_9PSEU</name>
<evidence type="ECO:0000313" key="1">
    <source>
        <dbReference type="EMBL" id="MBP2474262.1"/>
    </source>
</evidence>
<comment type="caution">
    <text evidence="1">The sequence shown here is derived from an EMBL/GenBank/DDBJ whole genome shotgun (WGS) entry which is preliminary data.</text>
</comment>
<organism evidence="1 2">
    <name type="scientific">Crossiella equi</name>
    <dbReference type="NCBI Taxonomy" id="130796"/>
    <lineage>
        <taxon>Bacteria</taxon>
        <taxon>Bacillati</taxon>
        <taxon>Actinomycetota</taxon>
        <taxon>Actinomycetes</taxon>
        <taxon>Pseudonocardiales</taxon>
        <taxon>Pseudonocardiaceae</taxon>
        <taxon>Crossiella</taxon>
    </lineage>
</organism>
<dbReference type="Gene3D" id="3.30.530.20">
    <property type="match status" value="1"/>
</dbReference>
<reference evidence="1 2" key="1">
    <citation type="submission" date="2021-03" db="EMBL/GenBank/DDBJ databases">
        <title>Sequencing the genomes of 1000 actinobacteria strains.</title>
        <authorList>
            <person name="Klenk H.-P."/>
        </authorList>
    </citation>
    <scope>NUCLEOTIDE SEQUENCE [LARGE SCALE GENOMIC DNA]</scope>
    <source>
        <strain evidence="1 2">DSM 44580</strain>
    </source>
</reference>
<dbReference type="EMBL" id="JAGIOO010000001">
    <property type="protein sequence ID" value="MBP2474262.1"/>
    <property type="molecule type" value="Genomic_DNA"/>
</dbReference>